<dbReference type="Pfam" id="PF13524">
    <property type="entry name" value="Glyco_trans_1_2"/>
    <property type="match status" value="1"/>
</dbReference>
<dbReference type="InterPro" id="IPR055259">
    <property type="entry name" value="YkvP/CgeB_Glyco_trans-like"/>
</dbReference>
<accession>A0A6L9W277</accession>
<comment type="caution">
    <text evidence="2">The sequence shown here is derived from an EMBL/GenBank/DDBJ whole genome shotgun (WGS) entry which is preliminary data.</text>
</comment>
<dbReference type="SUPFAM" id="SSF53756">
    <property type="entry name" value="UDP-Glycosyltransferase/glycogen phosphorylase"/>
    <property type="match status" value="1"/>
</dbReference>
<dbReference type="Gene3D" id="3.40.50.2000">
    <property type="entry name" value="Glycogen Phosphorylase B"/>
    <property type="match status" value="1"/>
</dbReference>
<dbReference type="AlphaFoldDB" id="A0A6L9W277"/>
<organism evidence="2 3">
    <name type="scientific">Blastococcus saxobsidens</name>
    <dbReference type="NCBI Taxonomy" id="138336"/>
    <lineage>
        <taxon>Bacteria</taxon>
        <taxon>Bacillati</taxon>
        <taxon>Actinomycetota</taxon>
        <taxon>Actinomycetes</taxon>
        <taxon>Geodermatophilales</taxon>
        <taxon>Geodermatophilaceae</taxon>
        <taxon>Blastococcus</taxon>
    </lineage>
</organism>
<keyword evidence="2" id="KW-0808">Transferase</keyword>
<evidence type="ECO:0000313" key="2">
    <source>
        <dbReference type="EMBL" id="NEK85554.1"/>
    </source>
</evidence>
<reference evidence="2 3" key="1">
    <citation type="submission" date="2019-12" db="EMBL/GenBank/DDBJ databases">
        <title>the WGS of Blastococcus saxobsidens 67B17.</title>
        <authorList>
            <person name="Jiang Z."/>
        </authorList>
    </citation>
    <scope>NUCLEOTIDE SEQUENCE [LARGE SCALE GENOMIC DNA]</scope>
    <source>
        <strain evidence="2 3">67B17</strain>
    </source>
</reference>
<protein>
    <submittedName>
        <fullName evidence="2">Glycosyltransferase family 4 protein</fullName>
    </submittedName>
</protein>
<feature type="domain" description="Spore protein YkvP/CgeB glycosyl transferase-like" evidence="1">
    <location>
        <begin position="241"/>
        <end position="337"/>
    </location>
</feature>
<sequence>MKVLVMHNGQDAQDYYRVREPVRAIREAGLGIEIETARGITTTMTRPTDGSEPEVYDADARDADVVVLQLPKTDAMLQTIRVLQAKGVAVVVEMDDLLSAVPYGHLAHQALVRKGMGRKAAECARAADLVTTTTPALLEEYAPHRRGVVVPNAVPRRVAELPPAYEREPGVVTVGWTGSVYSHPYDLQEMGSGLQQALDATRGSSRFTVIGQVGDARERLRLSEEPAEVPWVEGVDAYTRAIGEHFDLGLAPLRIDRFNTCKSWLKALEYAARGVPFVRSATADYERLGLGWRAKSPKDWAKALTSLIRDRDRRTEQAIAARETVLASHLTEHTVDLWVGAWQQALDNRAGSRRRYA</sequence>
<gene>
    <name evidence="2" type="ORF">GCU60_07235</name>
</gene>
<name>A0A6L9W277_9ACTN</name>
<dbReference type="GO" id="GO:0016740">
    <property type="term" value="F:transferase activity"/>
    <property type="evidence" value="ECO:0007669"/>
    <property type="project" value="UniProtKB-KW"/>
</dbReference>
<evidence type="ECO:0000259" key="1">
    <source>
        <dbReference type="Pfam" id="PF13524"/>
    </source>
</evidence>
<dbReference type="Proteomes" id="UP000479241">
    <property type="component" value="Unassembled WGS sequence"/>
</dbReference>
<proteinExistence type="predicted"/>
<dbReference type="RefSeq" id="WP_163203639.1">
    <property type="nucleotide sequence ID" value="NZ_JAAGWG010000008.1"/>
</dbReference>
<dbReference type="EMBL" id="JAAGWG010000008">
    <property type="protein sequence ID" value="NEK85554.1"/>
    <property type="molecule type" value="Genomic_DNA"/>
</dbReference>
<evidence type="ECO:0000313" key="3">
    <source>
        <dbReference type="Proteomes" id="UP000479241"/>
    </source>
</evidence>